<evidence type="ECO:0000259" key="1">
    <source>
        <dbReference type="Pfam" id="PF11967"/>
    </source>
</evidence>
<evidence type="ECO:0000313" key="3">
    <source>
        <dbReference type="Proteomes" id="UP000230638"/>
    </source>
</evidence>
<dbReference type="InterPro" id="IPR012340">
    <property type="entry name" value="NA-bd_OB-fold"/>
</dbReference>
<dbReference type="InterPro" id="IPR022572">
    <property type="entry name" value="DNA_rep/recomb_RecO_N"/>
</dbReference>
<gene>
    <name evidence="2" type="ORF">COW88_01465</name>
</gene>
<name>A0A2H0CUP7_9BACT</name>
<dbReference type="Gene3D" id="2.40.50.140">
    <property type="entry name" value="Nucleic acid-binding proteins"/>
    <property type="match status" value="1"/>
</dbReference>
<dbReference type="SUPFAM" id="SSF50249">
    <property type="entry name" value="Nucleic acid-binding proteins"/>
    <property type="match status" value="1"/>
</dbReference>
<reference evidence="2 3" key="1">
    <citation type="submission" date="2017-09" db="EMBL/GenBank/DDBJ databases">
        <title>Depth-based differentiation of microbial function through sediment-hosted aquifers and enrichment of novel symbionts in the deep terrestrial subsurface.</title>
        <authorList>
            <person name="Probst A.J."/>
            <person name="Ladd B."/>
            <person name="Jarett J.K."/>
            <person name="Geller-Mcgrath D.E."/>
            <person name="Sieber C.M."/>
            <person name="Emerson J.B."/>
            <person name="Anantharaman K."/>
            <person name="Thomas B.C."/>
            <person name="Malmstrom R."/>
            <person name="Stieglmeier M."/>
            <person name="Klingl A."/>
            <person name="Woyke T."/>
            <person name="Ryan C.M."/>
            <person name="Banfield J.F."/>
        </authorList>
    </citation>
    <scope>NUCLEOTIDE SEQUENCE [LARGE SCALE GENOMIC DNA]</scope>
    <source>
        <strain evidence="2">CG22_combo_CG10-13_8_21_14_all_47_15</strain>
    </source>
</reference>
<dbReference type="Pfam" id="PF11967">
    <property type="entry name" value="RecO_N"/>
    <property type="match status" value="1"/>
</dbReference>
<comment type="caution">
    <text evidence="2">The sequence shown here is derived from an EMBL/GenBank/DDBJ whole genome shotgun (WGS) entry which is preliminary data.</text>
</comment>
<accession>A0A2H0CUP7</accession>
<dbReference type="AlphaFoldDB" id="A0A2H0CUP7"/>
<feature type="domain" description="DNA replication/recombination mediator RecO N-terminal" evidence="1">
    <location>
        <begin position="6"/>
        <end position="65"/>
    </location>
</feature>
<protein>
    <recommendedName>
        <fullName evidence="1">DNA replication/recombination mediator RecO N-terminal domain-containing protein</fullName>
    </recommendedName>
</protein>
<dbReference type="Proteomes" id="UP000230638">
    <property type="component" value="Unassembled WGS sequence"/>
</dbReference>
<sequence length="190" mass="21186">MVSYHIYTTDAIVLEAYPRGEAGLYFLLFTRELGVIGASAEGIRLMKSKLRYALQAYSRAGLGVVRGKEAWRIVSAMPRAALSPETRRHTVRLLSLIARLSPGERSDRDLYDFLADALKRMPLVSPEHRFVLEILSGLNICSAFGYGPSDEALARFSGFPVITHETLKLFSPFVRLSEAHIKYAITASHL</sequence>
<organism evidence="2 3">
    <name type="scientific">Candidatus Lloydbacteria bacterium CG22_combo_CG10-13_8_21_14_all_47_15</name>
    <dbReference type="NCBI Taxonomy" id="1974635"/>
    <lineage>
        <taxon>Bacteria</taxon>
        <taxon>Candidatus Lloydiibacteriota</taxon>
    </lineage>
</organism>
<dbReference type="EMBL" id="PCTL01000016">
    <property type="protein sequence ID" value="PIP73586.1"/>
    <property type="molecule type" value="Genomic_DNA"/>
</dbReference>
<proteinExistence type="predicted"/>
<evidence type="ECO:0000313" key="2">
    <source>
        <dbReference type="EMBL" id="PIP73586.1"/>
    </source>
</evidence>